<evidence type="ECO:0000256" key="1">
    <source>
        <dbReference type="SAM" id="Phobius"/>
    </source>
</evidence>
<dbReference type="InterPro" id="IPR010994">
    <property type="entry name" value="RuvA_2-like"/>
</dbReference>
<dbReference type="RefSeq" id="WP_114022284.1">
    <property type="nucleotide sequence ID" value="NZ_QOIN01000043.1"/>
</dbReference>
<keyword evidence="1" id="KW-0812">Transmembrane</keyword>
<dbReference type="Proteomes" id="UP000252914">
    <property type="component" value="Unassembled WGS sequence"/>
</dbReference>
<feature type="transmembrane region" description="Helical" evidence="1">
    <location>
        <begin position="12"/>
        <end position="35"/>
    </location>
</feature>
<dbReference type="SUPFAM" id="SSF47781">
    <property type="entry name" value="RuvA domain 2-like"/>
    <property type="match status" value="1"/>
</dbReference>
<accession>A0A367EXZ3</accession>
<protein>
    <submittedName>
        <fullName evidence="2">Helix-hairpin-helix domain-containing protein</fullName>
    </submittedName>
</protein>
<reference evidence="2 3" key="1">
    <citation type="submission" date="2018-06" db="EMBL/GenBank/DDBJ databases">
        <title>Streptomyces reniochalinae sp. nov. and Streptomyces diacarnus sp. nov. from marine sponges.</title>
        <authorList>
            <person name="Li L."/>
        </authorList>
    </citation>
    <scope>NUCLEOTIDE SEQUENCE [LARGE SCALE GENOMIC DNA]</scope>
    <source>
        <strain evidence="2 3">LHW51701</strain>
    </source>
</reference>
<sequence length="233" mass="25238">MADWERSIRRAHLLRAVLTTLWALLPVFTLGFAAAPLMIHAAARMQRWWQTVATAPYLAATALVFTFDPDVSATSEALFGAGMFVNFVVGTGHAFAIRGAVWKPDGTDHHTFRPLLEKQREVLAAQRDARAAREAARALAASDPRQALELQIGRVDLGDRAFPDGGLVDVNNVPQAALAKVLRIPAPRAAQVARARAQIGGFSSVVELSVMTDLPPRHLDAVADRLIFLPPSP</sequence>
<comment type="caution">
    <text evidence="2">The sequence shown here is derived from an EMBL/GenBank/DDBJ whole genome shotgun (WGS) entry which is preliminary data.</text>
</comment>
<keyword evidence="3" id="KW-1185">Reference proteome</keyword>
<evidence type="ECO:0000313" key="3">
    <source>
        <dbReference type="Proteomes" id="UP000252914"/>
    </source>
</evidence>
<dbReference type="EMBL" id="QOIN01000043">
    <property type="protein sequence ID" value="RCG22871.1"/>
    <property type="molecule type" value="Genomic_DNA"/>
</dbReference>
<keyword evidence="1" id="KW-0472">Membrane</keyword>
<evidence type="ECO:0000313" key="2">
    <source>
        <dbReference type="EMBL" id="RCG22871.1"/>
    </source>
</evidence>
<keyword evidence="1" id="KW-1133">Transmembrane helix</keyword>
<dbReference type="AlphaFoldDB" id="A0A367EXZ3"/>
<organism evidence="2 3">
    <name type="scientific">Streptomyces diacarni</name>
    <dbReference type="NCBI Taxonomy" id="2800381"/>
    <lineage>
        <taxon>Bacteria</taxon>
        <taxon>Bacillati</taxon>
        <taxon>Actinomycetota</taxon>
        <taxon>Actinomycetes</taxon>
        <taxon>Kitasatosporales</taxon>
        <taxon>Streptomycetaceae</taxon>
        <taxon>Streptomyces</taxon>
    </lineage>
</organism>
<proteinExistence type="predicted"/>
<gene>
    <name evidence="2" type="ORF">DTL70_14180</name>
</gene>
<name>A0A367EXZ3_9ACTN</name>